<name>A0A0X2NK67_9CORY</name>
<evidence type="ECO:0000313" key="6">
    <source>
        <dbReference type="Proteomes" id="UP000260925"/>
    </source>
</evidence>
<evidence type="ECO:0000313" key="5">
    <source>
        <dbReference type="Proteomes" id="UP000182498"/>
    </source>
</evidence>
<sequence length="182" mass="19220">MATVNTYGQGEHAVSKDTQKDNGFFSDAESFTPQVNNIPLEDAAAGRTPGIGELVRDASTQVSSLIRSETELAKTEIAGSAKKAGIAAGLLGGAGVILAYSSFFFFFFLAELLDNWMPRWVAFLVVFLIMFVLVVVLALVAVKFIKGVKKPEATIDSVGKLKTVIPSSGSSASSSDDAGMFT</sequence>
<protein>
    <submittedName>
        <fullName evidence="4">Phage holin family protein</fullName>
    </submittedName>
</protein>
<evidence type="ECO:0000313" key="4">
    <source>
        <dbReference type="EMBL" id="HAF73332.1"/>
    </source>
</evidence>
<reference evidence="3" key="1">
    <citation type="submission" date="2015-11" db="EMBL/GenBank/DDBJ databases">
        <authorList>
            <person name="Zhang Y."/>
            <person name="Guo Z."/>
        </authorList>
    </citation>
    <scope>NUCLEOTIDE SEQUENCE [LARGE SCALE GENOMIC DNA]</scope>
    <source>
        <strain evidence="3">Mu292</strain>
    </source>
</reference>
<keyword evidence="5" id="KW-1185">Reference proteome</keyword>
<dbReference type="EMBL" id="DMDD01000275">
    <property type="protein sequence ID" value="HAF73332.1"/>
    <property type="molecule type" value="Genomic_DNA"/>
</dbReference>
<reference evidence="4 6" key="3">
    <citation type="journal article" date="2018" name="Nat. Biotechnol.">
        <title>A standardized bacterial taxonomy based on genome phylogeny substantially revises the tree of life.</title>
        <authorList>
            <person name="Parks D.H."/>
            <person name="Chuvochina M."/>
            <person name="Waite D.W."/>
            <person name="Rinke C."/>
            <person name="Skarshewski A."/>
            <person name="Chaumeil P.A."/>
            <person name="Hugenholtz P."/>
        </authorList>
    </citation>
    <scope>NUCLEOTIDE SEQUENCE [LARGE SCALE GENOMIC DNA]</scope>
    <source>
        <strain evidence="4">UBA9851</strain>
    </source>
</reference>
<evidence type="ECO:0000256" key="2">
    <source>
        <dbReference type="SAM" id="Phobius"/>
    </source>
</evidence>
<dbReference type="Proteomes" id="UP000260925">
    <property type="component" value="Unassembled WGS sequence"/>
</dbReference>
<keyword evidence="2" id="KW-0472">Membrane</keyword>
<feature type="transmembrane region" description="Helical" evidence="2">
    <location>
        <begin position="120"/>
        <end position="142"/>
    </location>
</feature>
<dbReference type="OrthoDB" id="3828498at2"/>
<accession>A0A0X2NK67</accession>
<evidence type="ECO:0000313" key="3">
    <source>
        <dbReference type="EMBL" id="CUU65161.1"/>
    </source>
</evidence>
<dbReference type="Proteomes" id="UP000182498">
    <property type="component" value="Unassembled WGS sequence"/>
</dbReference>
<reference evidence="5" key="2">
    <citation type="submission" date="2015-11" db="EMBL/GenBank/DDBJ databases">
        <authorList>
            <person name="Dugat-Bony E."/>
        </authorList>
    </citation>
    <scope>NUCLEOTIDE SEQUENCE [LARGE SCALE GENOMIC DNA]</scope>
    <source>
        <strain evidence="5">Mu292</strain>
    </source>
</reference>
<feature type="transmembrane region" description="Helical" evidence="2">
    <location>
        <begin position="84"/>
        <end position="108"/>
    </location>
</feature>
<dbReference type="Pfam" id="PF07332">
    <property type="entry name" value="Phage_holin_3_6"/>
    <property type="match status" value="1"/>
</dbReference>
<feature type="region of interest" description="Disordered" evidence="1">
    <location>
        <begin position="1"/>
        <end position="21"/>
    </location>
</feature>
<evidence type="ECO:0000256" key="1">
    <source>
        <dbReference type="SAM" id="MobiDB-lite"/>
    </source>
</evidence>
<dbReference type="EMBL" id="FAUH01000002">
    <property type="protein sequence ID" value="CUU65161.1"/>
    <property type="molecule type" value="Genomic_DNA"/>
</dbReference>
<dbReference type="InterPro" id="IPR009937">
    <property type="entry name" value="Phage_holin_3_6"/>
</dbReference>
<dbReference type="AlphaFoldDB" id="A0A0X2NK67"/>
<gene>
    <name evidence="3" type="ORF">CVAR292_00477</name>
    <name evidence="4" type="ORF">DCL06_11540</name>
</gene>
<proteinExistence type="predicted"/>
<keyword evidence="2" id="KW-1133">Transmembrane helix</keyword>
<keyword evidence="2" id="KW-0812">Transmembrane</keyword>
<organism evidence="3 5">
    <name type="scientific">Corynebacterium variabile</name>
    <dbReference type="NCBI Taxonomy" id="1727"/>
    <lineage>
        <taxon>Bacteria</taxon>
        <taxon>Bacillati</taxon>
        <taxon>Actinomycetota</taxon>
        <taxon>Actinomycetes</taxon>
        <taxon>Mycobacteriales</taxon>
        <taxon>Corynebacteriaceae</taxon>
        <taxon>Corynebacterium</taxon>
    </lineage>
</organism>